<keyword evidence="13" id="KW-0175">Coiled coil</keyword>
<dbReference type="Gene3D" id="3.40.800.20">
    <property type="entry name" value="Histone deacetylase domain"/>
    <property type="match status" value="1"/>
</dbReference>
<feature type="domain" description="Major facilitator superfamily (MFS) profile" evidence="17">
    <location>
        <begin position="2289"/>
        <end position="2751"/>
    </location>
</feature>
<dbReference type="GO" id="GO:0005741">
    <property type="term" value="C:mitochondrial outer membrane"/>
    <property type="evidence" value="ECO:0007669"/>
    <property type="project" value="InterPro"/>
</dbReference>
<dbReference type="PROSITE" id="PS00751">
    <property type="entry name" value="TCP1_2"/>
    <property type="match status" value="1"/>
</dbReference>
<dbReference type="PROSITE" id="PS50089">
    <property type="entry name" value="ZF_RING_2"/>
    <property type="match status" value="1"/>
</dbReference>
<evidence type="ECO:0000259" key="17">
    <source>
        <dbReference type="PROSITE" id="PS50850"/>
    </source>
</evidence>
<gene>
    <name evidence="18" type="ORF">E3P90_02105</name>
</gene>
<feature type="transmembrane region" description="Helical" evidence="15">
    <location>
        <begin position="2625"/>
        <end position="2643"/>
    </location>
</feature>
<feature type="compositionally biased region" description="Polar residues" evidence="14">
    <location>
        <begin position="1521"/>
        <end position="1542"/>
    </location>
</feature>
<dbReference type="Gene3D" id="3.30.260.10">
    <property type="entry name" value="TCP-1-like chaperonin intermediate domain"/>
    <property type="match status" value="1"/>
</dbReference>
<comment type="subunit">
    <text evidence="4">Heterooligomeric complex of about 850 to 900 kDa that forms two stacked rings, 12 to 16 nm in diameter.</text>
</comment>
<dbReference type="InterPro" id="IPR053374">
    <property type="entry name" value="TCP-1_chaperonin"/>
</dbReference>
<dbReference type="NCBIfam" id="TIGR02343">
    <property type="entry name" value="chap_CCT_epsi"/>
    <property type="match status" value="1"/>
</dbReference>
<dbReference type="CDD" id="cd16449">
    <property type="entry name" value="RING-HC"/>
    <property type="match status" value="1"/>
</dbReference>
<comment type="similarity">
    <text evidence="3 12">Belongs to the TCP-1 chaperonin family.</text>
</comment>
<evidence type="ECO:0000256" key="2">
    <source>
        <dbReference type="ARBA" id="ARBA00004496"/>
    </source>
</evidence>
<dbReference type="Gene3D" id="3.50.7.10">
    <property type="entry name" value="GroEL"/>
    <property type="match status" value="1"/>
</dbReference>
<feature type="transmembrane region" description="Helical" evidence="15">
    <location>
        <begin position="2456"/>
        <end position="2478"/>
    </location>
</feature>
<dbReference type="InterPro" id="IPR012718">
    <property type="entry name" value="Chap_CCT_epsi"/>
</dbReference>
<dbReference type="InterPro" id="IPR002194">
    <property type="entry name" value="Chaperonin_TCP-1_CS"/>
</dbReference>
<dbReference type="Pfam" id="PF09757">
    <property type="entry name" value="Arb2-like"/>
    <property type="match status" value="1"/>
</dbReference>
<feature type="coiled-coil region" evidence="13">
    <location>
        <begin position="1173"/>
        <end position="1214"/>
    </location>
</feature>
<dbReference type="InterPro" id="IPR011701">
    <property type="entry name" value="MFS"/>
</dbReference>
<dbReference type="InterPro" id="IPR012677">
    <property type="entry name" value="Nucleotide-bd_a/b_plait_sf"/>
</dbReference>
<dbReference type="Gene3D" id="1.20.1250.20">
    <property type="entry name" value="MFS general substrate transporter like domains"/>
    <property type="match status" value="2"/>
</dbReference>
<keyword evidence="15" id="KW-0472">Membrane</keyword>
<dbReference type="InterPro" id="IPR001841">
    <property type="entry name" value="Znf_RING"/>
</dbReference>
<dbReference type="Pfam" id="PF08219">
    <property type="entry name" value="TOM13"/>
    <property type="match status" value="1"/>
</dbReference>
<dbReference type="InterPro" id="IPR019154">
    <property type="entry name" value="Arb2-like_domain"/>
</dbReference>
<dbReference type="GO" id="GO:0005832">
    <property type="term" value="C:chaperonin-containing T-complex"/>
    <property type="evidence" value="ECO:0007669"/>
    <property type="project" value="UniProtKB-ARBA"/>
</dbReference>
<dbReference type="SUPFAM" id="SSF52029">
    <property type="entry name" value="GroEL apical domain-like"/>
    <property type="match status" value="1"/>
</dbReference>
<evidence type="ECO:0000256" key="4">
    <source>
        <dbReference type="ARBA" id="ARBA00011531"/>
    </source>
</evidence>
<keyword evidence="15" id="KW-0812">Transmembrane</keyword>
<feature type="transmembrane region" description="Helical" evidence="15">
    <location>
        <begin position="2655"/>
        <end position="2676"/>
    </location>
</feature>
<dbReference type="PROSITE" id="PS50850">
    <property type="entry name" value="MFS"/>
    <property type="match status" value="1"/>
</dbReference>
<keyword evidence="15" id="KW-1133">Transmembrane helix</keyword>
<feature type="transmembrane region" description="Helical" evidence="15">
    <location>
        <begin position="2284"/>
        <end position="2310"/>
    </location>
</feature>
<dbReference type="GO" id="GO:0051082">
    <property type="term" value="F:unfolded protein binding"/>
    <property type="evidence" value="ECO:0007669"/>
    <property type="project" value="InterPro"/>
</dbReference>
<feature type="compositionally biased region" description="Polar residues" evidence="14">
    <location>
        <begin position="2228"/>
        <end position="2237"/>
    </location>
</feature>
<dbReference type="InterPro" id="IPR027413">
    <property type="entry name" value="GROEL-like_equatorial_sf"/>
</dbReference>
<dbReference type="InterPro" id="IPR027409">
    <property type="entry name" value="GroEL-like_apical_dom_sf"/>
</dbReference>
<dbReference type="SUPFAM" id="SSF48592">
    <property type="entry name" value="GroEL equatorial domain-like"/>
    <property type="match status" value="1"/>
</dbReference>
<feature type="transmembrane region" description="Helical" evidence="15">
    <location>
        <begin position="1367"/>
        <end position="1387"/>
    </location>
</feature>
<evidence type="ECO:0000313" key="18">
    <source>
        <dbReference type="EMBL" id="TIB12367.1"/>
    </source>
</evidence>
<dbReference type="InterPro" id="IPR023696">
    <property type="entry name" value="Ureohydrolase_dom_sf"/>
</dbReference>
<evidence type="ECO:0000256" key="8">
    <source>
        <dbReference type="ARBA" id="ARBA00023186"/>
    </source>
</evidence>
<dbReference type="Pfam" id="PF07690">
    <property type="entry name" value="MFS_1"/>
    <property type="match status" value="1"/>
</dbReference>
<feature type="domain" description="RING-type" evidence="16">
    <location>
        <begin position="628"/>
        <end position="669"/>
    </location>
</feature>
<dbReference type="PROSITE" id="PS00995">
    <property type="entry name" value="TCP1_3"/>
    <property type="match status" value="1"/>
</dbReference>
<dbReference type="InterPro" id="IPR002423">
    <property type="entry name" value="Cpn60/GroEL/TCP-1"/>
</dbReference>
<dbReference type="GO" id="GO:0140662">
    <property type="term" value="F:ATP-dependent protein folding chaperone"/>
    <property type="evidence" value="ECO:0007669"/>
    <property type="project" value="InterPro"/>
</dbReference>
<dbReference type="GO" id="GO:0022857">
    <property type="term" value="F:transmembrane transporter activity"/>
    <property type="evidence" value="ECO:0007669"/>
    <property type="project" value="InterPro"/>
</dbReference>
<keyword evidence="7 12" id="KW-0067">ATP-binding</keyword>
<keyword evidence="8 12" id="KW-0143">Chaperone</keyword>
<dbReference type="Proteomes" id="UP000306954">
    <property type="component" value="Unassembled WGS sequence"/>
</dbReference>
<feature type="transmembrane region" description="Helical" evidence="15">
    <location>
        <begin position="2688"/>
        <end position="2708"/>
    </location>
</feature>
<feature type="transmembrane region" description="Helical" evidence="15">
    <location>
        <begin position="2562"/>
        <end position="2585"/>
    </location>
</feature>
<dbReference type="CDD" id="cd03339">
    <property type="entry name" value="TCP1_epsilon"/>
    <property type="match status" value="1"/>
</dbReference>
<dbReference type="SUPFAM" id="SSF103473">
    <property type="entry name" value="MFS general substrate transporter"/>
    <property type="match status" value="1"/>
</dbReference>
<organism evidence="18 19">
    <name type="scientific">Wallemia ichthyophaga</name>
    <dbReference type="NCBI Taxonomy" id="245174"/>
    <lineage>
        <taxon>Eukaryota</taxon>
        <taxon>Fungi</taxon>
        <taxon>Dikarya</taxon>
        <taxon>Basidiomycota</taxon>
        <taxon>Wallemiomycotina</taxon>
        <taxon>Wallemiomycetes</taxon>
        <taxon>Wallemiales</taxon>
        <taxon>Wallemiaceae</taxon>
        <taxon>Wallemia</taxon>
    </lineage>
</organism>
<feature type="region of interest" description="Disordered" evidence="14">
    <location>
        <begin position="1142"/>
        <end position="1169"/>
    </location>
</feature>
<feature type="transmembrane region" description="Helical" evidence="15">
    <location>
        <begin position="2490"/>
        <end position="2509"/>
    </location>
</feature>
<dbReference type="FunFam" id="3.50.7.10:FF:000003">
    <property type="entry name" value="T-complex protein 1 subunit epsilon"/>
    <property type="match status" value="1"/>
</dbReference>
<keyword evidence="5" id="KW-0963">Cytoplasm</keyword>
<evidence type="ECO:0000256" key="6">
    <source>
        <dbReference type="ARBA" id="ARBA00022741"/>
    </source>
</evidence>
<evidence type="ECO:0000256" key="10">
    <source>
        <dbReference type="ARBA" id="ARBA00033325"/>
    </source>
</evidence>
<feature type="transmembrane region" description="Helical" evidence="15">
    <location>
        <begin position="2419"/>
        <end position="2444"/>
    </location>
</feature>
<feature type="compositionally biased region" description="Polar residues" evidence="14">
    <location>
        <begin position="1468"/>
        <end position="1477"/>
    </location>
</feature>
<keyword evidence="6 12" id="KW-0547">Nucleotide-binding</keyword>
<dbReference type="GO" id="GO:0005524">
    <property type="term" value="F:ATP binding"/>
    <property type="evidence" value="ECO:0007669"/>
    <property type="project" value="UniProtKB-KW"/>
</dbReference>
<comment type="caution">
    <text evidence="18">The sequence shown here is derived from an EMBL/GenBank/DDBJ whole genome shotgun (WGS) entry which is preliminary data.</text>
</comment>
<dbReference type="NCBIfam" id="NF041083">
    <property type="entry name" value="thermosome_beta"/>
    <property type="match status" value="1"/>
</dbReference>
<dbReference type="InterPro" id="IPR013262">
    <property type="entry name" value="OMP_MIM1/TOM13_mt"/>
</dbReference>
<dbReference type="InterPro" id="IPR037138">
    <property type="entry name" value="His_deacetylse_dom_sf"/>
</dbReference>
<feature type="transmembrane region" description="Helical" evidence="15">
    <location>
        <begin position="2358"/>
        <end position="2378"/>
    </location>
</feature>
<keyword evidence="11" id="KW-0479">Metal-binding</keyword>
<dbReference type="InterPro" id="IPR027410">
    <property type="entry name" value="TCP-1-like_intermed_sf"/>
</dbReference>
<dbReference type="InterPro" id="IPR020846">
    <property type="entry name" value="MFS_dom"/>
</dbReference>
<dbReference type="PRINTS" id="PR00304">
    <property type="entry name" value="TCOMPLEXTCP1"/>
</dbReference>
<dbReference type="Gene3D" id="3.30.70.330">
    <property type="match status" value="1"/>
</dbReference>
<reference evidence="18 19" key="1">
    <citation type="submission" date="2019-03" db="EMBL/GenBank/DDBJ databases">
        <title>Sequencing 23 genomes of Wallemia ichthyophaga.</title>
        <authorList>
            <person name="Gostincar C."/>
        </authorList>
    </citation>
    <scope>NUCLEOTIDE SEQUENCE [LARGE SCALE GENOMIC DNA]</scope>
    <source>
        <strain evidence="18 19">EXF-8621</strain>
    </source>
</reference>
<dbReference type="GO" id="GO:0008270">
    <property type="term" value="F:zinc ion binding"/>
    <property type="evidence" value="ECO:0007669"/>
    <property type="project" value="UniProtKB-KW"/>
</dbReference>
<dbReference type="SUPFAM" id="SSF52768">
    <property type="entry name" value="Arginase/deacetylase"/>
    <property type="match status" value="1"/>
</dbReference>
<feature type="transmembrane region" description="Helical" evidence="15">
    <location>
        <begin position="2728"/>
        <end position="2746"/>
    </location>
</feature>
<evidence type="ECO:0000259" key="16">
    <source>
        <dbReference type="PROSITE" id="PS50089"/>
    </source>
</evidence>
<dbReference type="Gene3D" id="1.10.560.10">
    <property type="entry name" value="GroEL-like equatorial domain"/>
    <property type="match status" value="1"/>
</dbReference>
<proteinExistence type="inferred from homology"/>
<dbReference type="InterPro" id="IPR017998">
    <property type="entry name" value="Chaperone_TCP-1"/>
</dbReference>
<evidence type="ECO:0000256" key="15">
    <source>
        <dbReference type="SAM" id="Phobius"/>
    </source>
</evidence>
<evidence type="ECO:0000256" key="11">
    <source>
        <dbReference type="PROSITE-ProRule" id="PRU00175"/>
    </source>
</evidence>
<name>A0A4T0I5L9_WALIC</name>
<dbReference type="PANTHER" id="PTHR11353">
    <property type="entry name" value="CHAPERONIN"/>
    <property type="match status" value="1"/>
</dbReference>
<evidence type="ECO:0000256" key="13">
    <source>
        <dbReference type="SAM" id="Coils"/>
    </source>
</evidence>
<dbReference type="Pfam" id="PF00118">
    <property type="entry name" value="Cpn60_TCP1"/>
    <property type="match status" value="1"/>
</dbReference>
<dbReference type="SUPFAM" id="SSF54849">
    <property type="entry name" value="GroEL-intermediate domain like"/>
    <property type="match status" value="1"/>
</dbReference>
<evidence type="ECO:0000256" key="7">
    <source>
        <dbReference type="ARBA" id="ARBA00022840"/>
    </source>
</evidence>
<dbReference type="Pfam" id="PF00850">
    <property type="entry name" value="Hist_deacetyl"/>
    <property type="match status" value="1"/>
</dbReference>
<evidence type="ECO:0000313" key="19">
    <source>
        <dbReference type="Proteomes" id="UP000306954"/>
    </source>
</evidence>
<dbReference type="CDD" id="cd17476">
    <property type="entry name" value="MFS_Amf1_MDR_like"/>
    <property type="match status" value="1"/>
</dbReference>
<evidence type="ECO:0000256" key="3">
    <source>
        <dbReference type="ARBA" id="ARBA00008020"/>
    </source>
</evidence>
<dbReference type="InterPro" id="IPR036259">
    <property type="entry name" value="MFS_trans_sf"/>
</dbReference>
<keyword evidence="11" id="KW-0862">Zinc</keyword>
<protein>
    <recommendedName>
        <fullName evidence="9">T-complex protein 1 subunit epsilon</fullName>
    </recommendedName>
    <alternativeName>
        <fullName evidence="10">CCT-epsilon</fullName>
    </alternativeName>
</protein>
<comment type="subcellular location">
    <subcellularLocation>
        <location evidence="2">Cytoplasm</location>
    </subcellularLocation>
    <subcellularLocation>
        <location evidence="1">Membrane</location>
        <topology evidence="1">Multi-pass membrane protein</topology>
    </subcellularLocation>
</comment>
<feature type="compositionally biased region" description="Low complexity" evidence="14">
    <location>
        <begin position="1149"/>
        <end position="1165"/>
    </location>
</feature>
<feature type="compositionally biased region" description="Polar residues" evidence="14">
    <location>
        <begin position="1551"/>
        <end position="1561"/>
    </location>
</feature>
<evidence type="ECO:0000256" key="9">
    <source>
        <dbReference type="ARBA" id="ARBA00024086"/>
    </source>
</evidence>
<feature type="region of interest" description="Disordered" evidence="14">
    <location>
        <begin position="1433"/>
        <end position="1570"/>
    </location>
</feature>
<feature type="region of interest" description="Disordered" evidence="14">
    <location>
        <begin position="2217"/>
        <end position="2275"/>
    </location>
</feature>
<dbReference type="GO" id="GO:0016887">
    <property type="term" value="F:ATP hydrolysis activity"/>
    <property type="evidence" value="ECO:0007669"/>
    <property type="project" value="InterPro"/>
</dbReference>
<evidence type="ECO:0000256" key="12">
    <source>
        <dbReference type="RuleBase" id="RU004187"/>
    </source>
</evidence>
<dbReference type="EMBL" id="SPOF01000019">
    <property type="protein sequence ID" value="TIB12367.1"/>
    <property type="molecule type" value="Genomic_DNA"/>
</dbReference>
<feature type="transmembrane region" description="Helical" evidence="15">
    <location>
        <begin position="2521"/>
        <end position="2541"/>
    </location>
</feature>
<sequence length="2771" mass="303920">MISPDGDITVTNDGATILSLMEVDNQVAKLMVSLSKSQDDEVGDGTTGVVVLAGAMLDQAIGLLDRGIHPIRIADGFDRACKIAVSELDGISDSVEFSQDGKGPGTAALYKAASTSLGSKIVSAHSKFAQIAVDAVLSVADIERRDVDFELIKVDGKVGASLEDTSLVQGVVVDKDMSHPQMPRFIKDAKIAILTCPFEPPRPKTKHKLDIGSVDEYKKLEAYEKEKFADMIKKVKDSGANLVICQWGFDDEANHLLMQNDLPAVRWVGGPEIELIAIATNGRIVPRFEDLSADKLGHAGVVREIGFGTTRDRMLVIEECANSRAVTVFVRGSNKMIIDEAKRALHDAICVVRNLVVDNRVVYGGGAAEIASSIAVTKAADETASIEQYAMRAFSQALDAIPLALAENSGLSPIETLSDVKSHQVNDKNPNLGIDCMGRGSSDMKAQNVHDPLVSKRQQYLLATQLVRAILKIDATMDKLNFPKHSKILTPSNNLGGANAAGRLGERRNLNKAALSFCDVGDLSHVAQSQAPSPIAIPACADSQSTARPIRSKTISVSPLVNGLKEAEKENSSLDHRKFVSHDVSQFRLQFHKQELDPIQDVNEQGTYNSEIHSPSLGTGTRRSQLFCVSCCEPLANLGVVFDPCKHTCCVVCLVNSLTLNRETCIFCKGVILRFQSVNGGPITSPALSGIGDTSDDFFNQCAPAASITKDRSERSSLKSIWSPESSISRVPSISSALASPPPPPATVVTAATATLSPTPSPYSVGLPRVKYPNHGNLRLHEGGWPVLKLENVPWDSTPSIVEQWLPREALPHWSVNSHAIHVVLDRNNGKASSDLYVEVVSVEIRNEIMRSRQHSVLESRGRSRYVNILASSQDELFRAIFPSWCDNSGDYSKLISDHELGTLIDLCERVGKKAIQRMPPKMHFCKEQQNPFNMLMSIISKMPWQLLPADKPKNLYRRYQTALNDCVKKAIEIILFHIEAHEESVDIQILIRLLTVALSCPAFNDVQKDCFMVMSKLDPNNLPSTNLMKHHAPNHGLGLTDVPDSGWIEIGGEGLEDLTQTNAGPEVKRGKSIRFSRSASSISKHSYDARIDSALLPLTPDQSPDMNFNAFGCIQDTKALYSKLMSQDPLADSFNSSFEPAQVKKPTATESATASAIESSTQTAPVETSNKFENLKEEIPKAAQDVEQSKAAADELEKKKAEALERVEETRQLDMKHHKERNEQTDARLKNEGLPDMLKSSVEETLVFHENYAKEREANSFKEQQAISKQVNDAEKKRKHEQPIFSAIDVETKRFKSESGEEVESSTVLVDKENSSSDFELVQSEWIEEKEVGENQNGNGAVQKFNDTAHQSPTLALFRRPSIRTMLAALAVNLLIPFVNGIALGFGEIFGREVLVGYFGPLTATITTAGLVQRSDAENTVKRNIFAELVHTDAKPGPVPRPRAQKHRLSNTSTPAPEQPSAKRPKSLQQPSSSGVRSVDVIDLISDEDGEETPPSIPSTLKTTQKDKTLSIKHHKKQKATASKHQNQQEQQPAIQYQLVPNATPIRPNPSVQHPQRRTPTPNPLPETRLSLPFTLKQRSGYVYDAMMVAHATQYDNEHDQTEVPERITFIFTTLAKARCIKLMKPIRCRRALKKELMLVHSQRHINDVNALQFIPEITLYGLRGVYDKESSIFVNPFTSDCALLAAGSLIELTKAVLDGLIQNGFAIVRPPGHHAEPEHAMGFSFYNNAAVAARWAITSYNTIRKVLILDWDVHHGNGTQRTFWDDPNVLYISIHRHEDGNFFPPGSYGDFKSVGGPNAKGYNVNIGWSSKGMGDAEYLDAFNRVVMPIASEFNPDLVIVSAGYDAAAGDPLGENEVSPTGYAQMTKMLQNLAGGRVIVSLEGGYNLNAIAESALATVKTLLGQPPSIHLRKQIPETSAVNKVLALHSNYWPSLRKSGMPLLGQSLQNIKQNTSRWYSLGQLLKDRYFSRMLHSHPDCKLLSMPSIFTPEPFDCQVMADTSILKSNVILVFVHDIGNLYNESLQGRVSNVGQLEEILFQNGCSLHKWAHENNAARLEVSVHRDFEKEFLPNIDTKIDETPLQLDLMMDDLWVNTLSRSAASTIIFVGYNDGCKAIQRLAEKHANFMSKFGGGVQILGPNYIPDPPKAMRQWYLSKNFMLIPSSHQHLTSTNTEETENYKISNERLPAQMLAKEMVRVKSYLLDRIWKTIIDEPSADYKSPERRNSQHTNTDSQGLGVSEKEGAGASDQAQDPQEATNKREDSTGASEPITPKRSSSNAVNFIFEWAAVLICVSSMLFTQVGIGAYLVITKEFIAATFNIEGNAGQQSWIIAAHSLTVGTFVLPAGRLGDMFGNKKILCIGFLWYSIWSMVTGLTVYTRSIIFFDVCRALQGIAPALMLPNAAGIIGRTYPPGVKKAISFALFGASAPNGFVFGALFSSLFAQSSVKAPVNGAEWAWSNFVLAIALVVMFCLAMWIIPADGDRSEQKGLGFDYWGTLTAVSGLILFNFAWNQAAIVTWNNGYVCALLVVGVLLLGVFAWVESRVAQPLLPLSVFRNVHNNLMLGCIVTGWSTFSIWLFYSIRFIQDLRNVGTLETVSQIVPCSVTGCLAASLSTILILKVGGSWVMIGALFAFLTAICLVAFQPVDLTYWAMQFVAFVIAPFGMDMSFPAASIIISDHLPREHQGLAGSLVNTLVNYSIAIALGIAATVEMNVNNGGRDTESGIRGALYLGVGLAATGVILALTNKMIEVVESRRSADPESAREAGKALE</sequence>
<dbReference type="InterPro" id="IPR023801">
    <property type="entry name" value="His_deacetylse_dom"/>
</dbReference>
<evidence type="ECO:0000256" key="5">
    <source>
        <dbReference type="ARBA" id="ARBA00022490"/>
    </source>
</evidence>
<evidence type="ECO:0000256" key="14">
    <source>
        <dbReference type="SAM" id="MobiDB-lite"/>
    </source>
</evidence>
<accession>A0A4T0I5L9</accession>
<keyword evidence="11" id="KW-0863">Zinc-finger</keyword>
<evidence type="ECO:0000256" key="1">
    <source>
        <dbReference type="ARBA" id="ARBA00004141"/>
    </source>
</evidence>